<evidence type="ECO:0000313" key="1">
    <source>
        <dbReference type="EMBL" id="AMD90062.1"/>
    </source>
</evidence>
<gene>
    <name evidence="1" type="ORF">AXF13_07985</name>
</gene>
<proteinExistence type="predicted"/>
<dbReference type="EMBL" id="CP014229">
    <property type="protein sequence ID" value="AMD90062.1"/>
    <property type="molecule type" value="Genomic_DNA"/>
</dbReference>
<evidence type="ECO:0000313" key="2">
    <source>
        <dbReference type="Proteomes" id="UP000069241"/>
    </source>
</evidence>
<dbReference type="KEGG" id="dfi:AXF13_07985"/>
<accession>A0A0X8JJY8</accession>
<reference evidence="2" key="1">
    <citation type="submission" date="2016-02" db="EMBL/GenBank/DDBJ databases">
        <authorList>
            <person name="Holder M.E."/>
            <person name="Ajami N.J."/>
            <person name="Petrosino J.F."/>
        </authorList>
    </citation>
    <scope>NUCLEOTIDE SEQUENCE [LARGE SCALE GENOMIC DNA]</scope>
    <source>
        <strain evidence="2">CCUG 45958</strain>
    </source>
</reference>
<dbReference type="AlphaFoldDB" id="A0A0X8JJY8"/>
<dbReference type="STRING" id="44742.AXF13_07985"/>
<protein>
    <submittedName>
        <fullName evidence="1">Uncharacterized protein</fullName>
    </submittedName>
</protein>
<sequence length="104" mass="11602">MNLRHAAPFFQTTSAVILKFSRMAAASGRQALTQDITIPLHGDPSEARKVTAPIFEEFQETADSSFRSVRGGAHTLKNTPQHLKITNLTQVKNYYILVKNAILY</sequence>
<name>A0A0X8JJY8_9BACT</name>
<organism evidence="1 2">
    <name type="scientific">Desulfovibrio fairfieldensis</name>
    <dbReference type="NCBI Taxonomy" id="44742"/>
    <lineage>
        <taxon>Bacteria</taxon>
        <taxon>Pseudomonadati</taxon>
        <taxon>Thermodesulfobacteriota</taxon>
        <taxon>Desulfovibrionia</taxon>
        <taxon>Desulfovibrionales</taxon>
        <taxon>Desulfovibrionaceae</taxon>
        <taxon>Desulfovibrio</taxon>
    </lineage>
</organism>
<dbReference type="Proteomes" id="UP000069241">
    <property type="component" value="Chromosome"/>
</dbReference>
<keyword evidence="2" id="KW-1185">Reference proteome</keyword>